<evidence type="ECO:0000313" key="1">
    <source>
        <dbReference type="EMBL" id="ORW28179.1"/>
    </source>
</evidence>
<proteinExistence type="predicted"/>
<protein>
    <submittedName>
        <fullName evidence="1">Uncharacterized protein</fullName>
    </submittedName>
</protein>
<dbReference type="EMBL" id="LQPJ01000064">
    <property type="protein sequence ID" value="ORW28179.1"/>
    <property type="molecule type" value="Genomic_DNA"/>
</dbReference>
<dbReference type="AlphaFoldDB" id="A0A1X1ZVP0"/>
<name>A0A1X1ZVP0_9MYCO</name>
<sequence>MRRVIIKTLAALAGHYGMVLMSKQELRKTIVLFTNDCRRRGVTLIPEEDLNRLCADIAADIDRELDALMDAR</sequence>
<comment type="caution">
    <text evidence="1">The sequence shown here is derived from an EMBL/GenBank/DDBJ whole genome shotgun (WGS) entry which is preliminary data.</text>
</comment>
<reference evidence="1 2" key="1">
    <citation type="submission" date="2016-01" db="EMBL/GenBank/DDBJ databases">
        <title>The new phylogeny of the genus Mycobacterium.</title>
        <authorList>
            <person name="Tarcisio F."/>
            <person name="Conor M."/>
            <person name="Antonella G."/>
            <person name="Elisabetta G."/>
            <person name="Giulia F.S."/>
            <person name="Sara T."/>
            <person name="Anna F."/>
            <person name="Clotilde B."/>
            <person name="Roberto B."/>
            <person name="Veronica D.S."/>
            <person name="Fabio R."/>
            <person name="Monica P."/>
            <person name="Olivier J."/>
            <person name="Enrico T."/>
            <person name="Nicola S."/>
        </authorList>
    </citation>
    <scope>NUCLEOTIDE SEQUENCE [LARGE SCALE GENOMIC DNA]</scope>
    <source>
        <strain evidence="1 2">DSM 44572</strain>
    </source>
</reference>
<accession>A0A1X1ZVP0</accession>
<gene>
    <name evidence="1" type="ORF">AWC19_27475</name>
</gene>
<dbReference type="STRING" id="153971.AWC19_27475"/>
<keyword evidence="2" id="KW-1185">Reference proteome</keyword>
<dbReference type="Proteomes" id="UP000193529">
    <property type="component" value="Unassembled WGS sequence"/>
</dbReference>
<organism evidence="1 2">
    <name type="scientific">Mycobacterium palustre</name>
    <dbReference type="NCBI Taxonomy" id="153971"/>
    <lineage>
        <taxon>Bacteria</taxon>
        <taxon>Bacillati</taxon>
        <taxon>Actinomycetota</taxon>
        <taxon>Actinomycetes</taxon>
        <taxon>Mycobacteriales</taxon>
        <taxon>Mycobacteriaceae</taxon>
        <taxon>Mycobacterium</taxon>
        <taxon>Mycobacterium simiae complex</taxon>
    </lineage>
</organism>
<evidence type="ECO:0000313" key="2">
    <source>
        <dbReference type="Proteomes" id="UP000193529"/>
    </source>
</evidence>